<evidence type="ECO:0000259" key="3">
    <source>
        <dbReference type="Pfam" id="PF01276"/>
    </source>
</evidence>
<evidence type="ECO:0000313" key="4">
    <source>
        <dbReference type="EMBL" id="RDY21469.1"/>
    </source>
</evidence>
<proteinExistence type="predicted"/>
<dbReference type="Pfam" id="PF01276">
    <property type="entry name" value="OKR_DC_1"/>
    <property type="match status" value="1"/>
</dbReference>
<dbReference type="InterPro" id="IPR015421">
    <property type="entry name" value="PyrdxlP-dep_Trfase_major"/>
</dbReference>
<evidence type="ECO:0000256" key="2">
    <source>
        <dbReference type="ARBA" id="ARBA00022898"/>
    </source>
</evidence>
<name>A0A1C0ADY8_9FIRM</name>
<reference evidence="4 5" key="1">
    <citation type="journal article" date="2016" name="Genome Announc.">
        <title>Draft Genome Sequence of Criibacterium bergeronii gen. nov., sp. nov., Strain CCRI-22567T, Isolated from a Vaginal Sample from a Woman with Bacterial Vaginosis.</title>
        <authorList>
            <person name="Maheux A.F."/>
            <person name="Berube E."/>
            <person name="Boudreau D.K."/>
            <person name="Raymond F."/>
            <person name="Corbeil J."/>
            <person name="Roy P.H."/>
            <person name="Boissinot M."/>
            <person name="Omar R.F."/>
        </authorList>
    </citation>
    <scope>NUCLEOTIDE SEQUENCE [LARGE SCALE GENOMIC DNA]</scope>
    <source>
        <strain evidence="4 5">CCRI-22567</strain>
    </source>
</reference>
<dbReference type="AlphaFoldDB" id="A0A1C0ADY8"/>
<evidence type="ECO:0000256" key="1">
    <source>
        <dbReference type="ARBA" id="ARBA00001933"/>
    </source>
</evidence>
<protein>
    <submittedName>
        <fullName evidence="4">Aminotransferase class I/II-fold pyridoxal phosphate-dependent enzyme</fullName>
    </submittedName>
</protein>
<comment type="cofactor">
    <cofactor evidence="1">
        <name>pyridoxal 5'-phosphate</name>
        <dbReference type="ChEBI" id="CHEBI:597326"/>
    </cofactor>
</comment>
<keyword evidence="4" id="KW-0808">Transferase</keyword>
<dbReference type="STRING" id="1871336.BBG48_06320"/>
<dbReference type="Gene3D" id="3.40.640.10">
    <property type="entry name" value="Type I PLP-dependent aspartate aminotransferase-like (Major domain)"/>
    <property type="match status" value="1"/>
</dbReference>
<gene>
    <name evidence="4" type="ORF">BBG48_004950</name>
</gene>
<dbReference type="GO" id="GO:0008483">
    <property type="term" value="F:transaminase activity"/>
    <property type="evidence" value="ECO:0007669"/>
    <property type="project" value="UniProtKB-KW"/>
</dbReference>
<evidence type="ECO:0000313" key="5">
    <source>
        <dbReference type="Proteomes" id="UP000093352"/>
    </source>
</evidence>
<keyword evidence="4" id="KW-0032">Aminotransferase</keyword>
<dbReference type="PANTHER" id="PTHR43277:SF4">
    <property type="entry name" value="ARGININE DECARBOXYLASE"/>
    <property type="match status" value="1"/>
</dbReference>
<sequence length="452" mass="52095">MNLPIYDRLNELTNKKYIYFCMPGHNHLQSKNGYTKEQKIVYNRLKKFEKSFFSLDTTEIEYTDNLADPREVILESEKNIAKIYGAKRAFYLVNGSSVGVLASISTFTSFGEKIIIQDISHKSVHNACEIKQLQKVIINTKYNSTYNYPEKIDLKELEQILISNQEAKAVVITSPSYYGIVQDIKAVAKLVHRYDMKLIVDMAHGAHFAYYDGFPKFAVEQGADVAVCSFHKTLPSINQTALLLANDSLSNEELANLQKSINIYQTTSPSYPMLVNMELVADLLVRYCSKIYKEQEKLVKYFKKSMDFNIYSTKLTILPNDDFTRIVVNFQDFDINFAYEILSKKFKIIPEMISEKNMVFILNIFHTKGDIKRLANALKYICRLEISNEKPDLGAENELYSYIKENIGKKSEKNLFIYPPGSIFIQKGEIIEDKHLTQIKYINSTSPTRIIE</sequence>
<keyword evidence="5" id="KW-1185">Reference proteome</keyword>
<keyword evidence="2" id="KW-0663">Pyridoxal phosphate</keyword>
<accession>A0A1C0ADY8</accession>
<dbReference type="RefSeq" id="WP_068913545.1">
    <property type="nucleotide sequence ID" value="NZ_MBEW02000007.1"/>
</dbReference>
<dbReference type="EMBL" id="MBEW02000007">
    <property type="protein sequence ID" value="RDY21469.1"/>
    <property type="molecule type" value="Genomic_DNA"/>
</dbReference>
<dbReference type="InterPro" id="IPR052357">
    <property type="entry name" value="Orn_Lys_Arg_decarboxylase-I"/>
</dbReference>
<dbReference type="Proteomes" id="UP000093352">
    <property type="component" value="Unassembled WGS sequence"/>
</dbReference>
<feature type="domain" description="Orn/Lys/Arg decarboxylases family 1 pyridoxal-P attachment site" evidence="3">
    <location>
        <begin position="4"/>
        <end position="284"/>
    </location>
</feature>
<dbReference type="InterPro" id="IPR000310">
    <property type="entry name" value="Orn/Lys/Arg_deCO2ase_major_dom"/>
</dbReference>
<dbReference type="InterPro" id="IPR015424">
    <property type="entry name" value="PyrdxlP-dep_Trfase"/>
</dbReference>
<dbReference type="PANTHER" id="PTHR43277">
    <property type="entry name" value="ARGININE DECARBOXYLASE"/>
    <property type="match status" value="1"/>
</dbReference>
<comment type="caution">
    <text evidence="4">The sequence shown here is derived from an EMBL/GenBank/DDBJ whole genome shotgun (WGS) entry which is preliminary data.</text>
</comment>
<dbReference type="SUPFAM" id="SSF53383">
    <property type="entry name" value="PLP-dependent transferases"/>
    <property type="match status" value="1"/>
</dbReference>
<organism evidence="4 5">
    <name type="scientific">Criibacterium bergeronii</name>
    <dbReference type="NCBI Taxonomy" id="1871336"/>
    <lineage>
        <taxon>Bacteria</taxon>
        <taxon>Bacillati</taxon>
        <taxon>Bacillota</taxon>
        <taxon>Clostridia</taxon>
        <taxon>Peptostreptococcales</taxon>
        <taxon>Filifactoraceae</taxon>
        <taxon>Criibacterium</taxon>
    </lineage>
</organism>